<evidence type="ECO:0000256" key="4">
    <source>
        <dbReference type="ARBA" id="ARBA00035021"/>
    </source>
</evidence>
<dbReference type="EnsemblMetazoa" id="MESCA012511-RA">
    <property type="protein sequence ID" value="MESCA012511-PA"/>
    <property type="gene ID" value="MESCA012511"/>
</dbReference>
<proteinExistence type="inferred from homology"/>
<keyword evidence="3 6" id="KW-0687">Ribonucleoprotein</keyword>
<keyword evidence="9" id="KW-1185">Reference proteome</keyword>
<evidence type="ECO:0000313" key="9">
    <source>
        <dbReference type="Proteomes" id="UP000015102"/>
    </source>
</evidence>
<evidence type="ECO:0000313" key="8">
    <source>
        <dbReference type="EnsemblMetazoa" id="MESCA012511-PA"/>
    </source>
</evidence>
<feature type="region of interest" description="Disordered" evidence="7">
    <location>
        <begin position="1"/>
        <end position="36"/>
    </location>
</feature>
<reference evidence="9" key="1">
    <citation type="submission" date="2013-02" db="EMBL/GenBank/DDBJ databases">
        <authorList>
            <person name="Hughes D."/>
        </authorList>
    </citation>
    <scope>NUCLEOTIDE SEQUENCE</scope>
    <source>
        <strain>Durham</strain>
        <strain evidence="9">NC isolate 2 -- Noor lab</strain>
    </source>
</reference>
<dbReference type="GO" id="GO:0005840">
    <property type="term" value="C:ribosome"/>
    <property type="evidence" value="ECO:0007669"/>
    <property type="project" value="UniProtKB-KW"/>
</dbReference>
<evidence type="ECO:0000256" key="3">
    <source>
        <dbReference type="ARBA" id="ARBA00023274"/>
    </source>
</evidence>
<feature type="compositionally biased region" description="Basic residues" evidence="7">
    <location>
        <begin position="26"/>
        <end position="36"/>
    </location>
</feature>
<protein>
    <recommendedName>
        <fullName evidence="6">40S ribosomal protein S25</fullName>
    </recommendedName>
</protein>
<dbReference type="HOGENOM" id="CLU_129470_0_1_1"/>
<dbReference type="Pfam" id="PF03297">
    <property type="entry name" value="Ribosomal_S25"/>
    <property type="match status" value="1"/>
</dbReference>
<dbReference type="Proteomes" id="UP000015102">
    <property type="component" value="Unassembled WGS sequence"/>
</dbReference>
<evidence type="ECO:0000256" key="5">
    <source>
        <dbReference type="ARBA" id="ARBA00045746"/>
    </source>
</evidence>
<name>T1H729_MEGSC</name>
<reference evidence="8" key="2">
    <citation type="submission" date="2015-06" db="UniProtKB">
        <authorList>
            <consortium name="EnsemblMetazoa"/>
        </authorList>
    </citation>
    <scope>IDENTIFICATION</scope>
</reference>
<comment type="function">
    <text evidence="5">Component of the small ribosomal subunit. The ribosome is a large ribonucleoprotein complex responsible for the synthesis of proteins in the cell.</text>
</comment>
<accession>T1H729</accession>
<dbReference type="AlphaFoldDB" id="T1H729"/>
<evidence type="ECO:0000256" key="1">
    <source>
        <dbReference type="ARBA" id="ARBA00009106"/>
    </source>
</evidence>
<dbReference type="Gene3D" id="1.10.10.10">
    <property type="entry name" value="Winged helix-like DNA-binding domain superfamily/Winged helix DNA-binding domain"/>
    <property type="match status" value="1"/>
</dbReference>
<sequence>PPKKDTKSTKQSQKTQRKKEGDGILKAKKKKSKGKVRNKWIRQTTYKLYMEVPQKLIIPVSERPEIRGFLAKDALIELRYKGLIRQVVQHHSQIIYTTTTKSKQ</sequence>
<evidence type="ECO:0000256" key="6">
    <source>
        <dbReference type="RuleBase" id="RU366057"/>
    </source>
</evidence>
<dbReference type="OMA" id="GNTKGGH"/>
<dbReference type="STRING" id="36166.T1H729"/>
<keyword evidence="2 6" id="KW-0689">Ribosomal protein</keyword>
<dbReference type="InterPro" id="IPR004977">
    <property type="entry name" value="Ribosomal_eS25"/>
</dbReference>
<dbReference type="PANTHER" id="PTHR12850">
    <property type="entry name" value="40S RIBOSOMAL PROTEIN S25"/>
    <property type="match status" value="1"/>
</dbReference>
<comment type="subunit">
    <text evidence="4">Component of the small ribosomal subunit.</text>
</comment>
<dbReference type="GO" id="GO:1990904">
    <property type="term" value="C:ribonucleoprotein complex"/>
    <property type="evidence" value="ECO:0007669"/>
    <property type="project" value="UniProtKB-KW"/>
</dbReference>
<evidence type="ECO:0000256" key="7">
    <source>
        <dbReference type="SAM" id="MobiDB-lite"/>
    </source>
</evidence>
<dbReference type="InterPro" id="IPR036388">
    <property type="entry name" value="WH-like_DNA-bd_sf"/>
</dbReference>
<evidence type="ECO:0000256" key="2">
    <source>
        <dbReference type="ARBA" id="ARBA00022980"/>
    </source>
</evidence>
<comment type="similarity">
    <text evidence="1 6">Belongs to the eukaryotic ribosomal protein eS25 family.</text>
</comment>
<organism evidence="8 9">
    <name type="scientific">Megaselia scalaris</name>
    <name type="common">Humpbacked fly</name>
    <name type="synonym">Phora scalaris</name>
    <dbReference type="NCBI Taxonomy" id="36166"/>
    <lineage>
        <taxon>Eukaryota</taxon>
        <taxon>Metazoa</taxon>
        <taxon>Ecdysozoa</taxon>
        <taxon>Arthropoda</taxon>
        <taxon>Hexapoda</taxon>
        <taxon>Insecta</taxon>
        <taxon>Pterygota</taxon>
        <taxon>Neoptera</taxon>
        <taxon>Endopterygota</taxon>
        <taxon>Diptera</taxon>
        <taxon>Brachycera</taxon>
        <taxon>Muscomorpha</taxon>
        <taxon>Platypezoidea</taxon>
        <taxon>Phoridae</taxon>
        <taxon>Megaseliini</taxon>
        <taxon>Megaselia</taxon>
    </lineage>
</organism>